<evidence type="ECO:0000313" key="3">
    <source>
        <dbReference type="Proteomes" id="UP000034893"/>
    </source>
</evidence>
<proteinExistence type="predicted"/>
<feature type="region of interest" description="Disordered" evidence="1">
    <location>
        <begin position="432"/>
        <end position="481"/>
    </location>
</feature>
<dbReference type="EMBL" id="LBVP01000006">
    <property type="protein sequence ID" value="KKQ89901.1"/>
    <property type="molecule type" value="Genomic_DNA"/>
</dbReference>
<accession>A0A0G0PKR9</accession>
<reference evidence="2 3" key="1">
    <citation type="journal article" date="2015" name="Nature">
        <title>rRNA introns, odd ribosomes, and small enigmatic genomes across a large radiation of phyla.</title>
        <authorList>
            <person name="Brown C.T."/>
            <person name="Hug L.A."/>
            <person name="Thomas B.C."/>
            <person name="Sharon I."/>
            <person name="Castelle C.J."/>
            <person name="Singh A."/>
            <person name="Wilkins M.J."/>
            <person name="Williams K.H."/>
            <person name="Banfield J.F."/>
        </authorList>
    </citation>
    <scope>NUCLEOTIDE SEQUENCE [LARGE SCALE GENOMIC DNA]</scope>
</reference>
<protein>
    <submittedName>
        <fullName evidence="2">Uncharacterized protein</fullName>
    </submittedName>
</protein>
<feature type="compositionally biased region" description="Gly residues" evidence="1">
    <location>
        <begin position="454"/>
        <end position="466"/>
    </location>
</feature>
<comment type="caution">
    <text evidence="2">The sequence shown here is derived from an EMBL/GenBank/DDBJ whole genome shotgun (WGS) entry which is preliminary data.</text>
</comment>
<evidence type="ECO:0000256" key="1">
    <source>
        <dbReference type="SAM" id="MobiDB-lite"/>
    </source>
</evidence>
<feature type="compositionally biased region" description="Gly residues" evidence="1">
    <location>
        <begin position="432"/>
        <end position="443"/>
    </location>
</feature>
<organism evidence="2 3">
    <name type="scientific">Candidatus Curtissbacteria bacterium GW2011_GWC2_38_9</name>
    <dbReference type="NCBI Taxonomy" id="1618414"/>
    <lineage>
        <taxon>Bacteria</taxon>
        <taxon>Candidatus Curtissiibacteriota</taxon>
    </lineage>
</organism>
<feature type="compositionally biased region" description="Basic and acidic residues" evidence="1">
    <location>
        <begin position="444"/>
        <end position="453"/>
    </location>
</feature>
<gene>
    <name evidence="2" type="ORF">UT12_C0006G0009</name>
</gene>
<name>A0A0G0PKR9_9BACT</name>
<evidence type="ECO:0000313" key="2">
    <source>
        <dbReference type="EMBL" id="KKQ89901.1"/>
    </source>
</evidence>
<sequence length="609" mass="69056">MLADDLKIKEEANAFHDNLLDIWGNAFNFSHEKGLAEWLKNSIDAYIRVGLSDKDQHIIFRFTDGNGTTLPKIECIDFVGMTHNDIQKAFKWWGDPTAAKRGLNIKTYGGHGNGGKFYMRQMFQSARFITYRDGKLNVFGFNENKKYGFAIGYENKDTDPEKALEFAGLDKSMIPEDVLRKIETGKTGFTVVSGIRPKKIVGKVLNVSSICEKLKYHPQARRPLKFSDVSVIYNNKLFAKSLRMEDLEPLKGFEEPVIFEIPEILELKNRPTEKIEMANKKYQTGSLILRTSALPFGHGGKKSELNCVDIIGEIGVIASYSMREIGPLRYYPQAQSIYGECRCPILEDPEYDCVSNDREQLTDNERTQALREWMCSRIDELGTRIAEIEQKDQEKKNVKTTDEFNQILNKWKNQFMSKLFAEILGGPGKGKATGGLGLEGSGGGKHDNSDEKGGLGSGMGEGGGEGQNKTKGPTMPQVLLSERDDPDFPGVFVSFSERHFPVEQRQQDVDRGIYWINRNKLLAKKIIEKYGVHSPQWRNYLFQRYVDIFIKEALYRLAKEEGGSLTPEMVDTRIMQVASLVYDKATVDLESFLLEDKFNEGNDDEEKNP</sequence>
<dbReference type="AlphaFoldDB" id="A0A0G0PKR9"/>
<dbReference type="Proteomes" id="UP000034893">
    <property type="component" value="Unassembled WGS sequence"/>
</dbReference>